<feature type="region of interest" description="Disordered" evidence="1">
    <location>
        <begin position="1"/>
        <end position="44"/>
    </location>
</feature>
<comment type="caution">
    <text evidence="2">The sequence shown here is derived from an EMBL/GenBank/DDBJ whole genome shotgun (WGS) entry which is preliminary data.</text>
</comment>
<gene>
    <name evidence="2" type="ORF">CDAR_415221</name>
</gene>
<protein>
    <submittedName>
        <fullName evidence="2">Uncharacterized protein</fullName>
    </submittedName>
</protein>
<sequence>MRSKEKQKKTNNTTTGIKKEPKNLGKIPKTETKTHDDEEKEPLLLYPPPLLEAERLLGLNSRREGIDLSP</sequence>
<name>A0AAV4UE07_9ARAC</name>
<evidence type="ECO:0000313" key="3">
    <source>
        <dbReference type="Proteomes" id="UP001054837"/>
    </source>
</evidence>
<dbReference type="Proteomes" id="UP001054837">
    <property type="component" value="Unassembled WGS sequence"/>
</dbReference>
<evidence type="ECO:0000256" key="1">
    <source>
        <dbReference type="SAM" id="MobiDB-lite"/>
    </source>
</evidence>
<evidence type="ECO:0000313" key="2">
    <source>
        <dbReference type="EMBL" id="GIY55755.1"/>
    </source>
</evidence>
<reference evidence="2 3" key="1">
    <citation type="submission" date="2021-06" db="EMBL/GenBank/DDBJ databases">
        <title>Caerostris darwini draft genome.</title>
        <authorList>
            <person name="Kono N."/>
            <person name="Arakawa K."/>
        </authorList>
    </citation>
    <scope>NUCLEOTIDE SEQUENCE [LARGE SCALE GENOMIC DNA]</scope>
</reference>
<organism evidence="2 3">
    <name type="scientific">Caerostris darwini</name>
    <dbReference type="NCBI Taxonomy" id="1538125"/>
    <lineage>
        <taxon>Eukaryota</taxon>
        <taxon>Metazoa</taxon>
        <taxon>Ecdysozoa</taxon>
        <taxon>Arthropoda</taxon>
        <taxon>Chelicerata</taxon>
        <taxon>Arachnida</taxon>
        <taxon>Araneae</taxon>
        <taxon>Araneomorphae</taxon>
        <taxon>Entelegynae</taxon>
        <taxon>Araneoidea</taxon>
        <taxon>Araneidae</taxon>
        <taxon>Caerostris</taxon>
    </lineage>
</organism>
<dbReference type="EMBL" id="BPLQ01011118">
    <property type="protein sequence ID" value="GIY55755.1"/>
    <property type="molecule type" value="Genomic_DNA"/>
</dbReference>
<proteinExistence type="predicted"/>
<accession>A0AAV4UE07</accession>
<keyword evidence="3" id="KW-1185">Reference proteome</keyword>
<feature type="compositionally biased region" description="Basic and acidic residues" evidence="1">
    <location>
        <begin position="17"/>
        <end position="37"/>
    </location>
</feature>
<dbReference type="AlphaFoldDB" id="A0AAV4UE07"/>